<dbReference type="Gene3D" id="1.25.40.10">
    <property type="entry name" value="Tetratricopeptide repeat domain"/>
    <property type="match status" value="1"/>
</dbReference>
<dbReference type="InterPro" id="IPR011990">
    <property type="entry name" value="TPR-like_helical_dom_sf"/>
</dbReference>
<dbReference type="SUPFAM" id="SSF48452">
    <property type="entry name" value="TPR-like"/>
    <property type="match status" value="1"/>
</dbReference>
<evidence type="ECO:0000313" key="4">
    <source>
        <dbReference type="EMBL" id="NGM51733.1"/>
    </source>
</evidence>
<gene>
    <name evidence="4" type="ORF">G5B46_19140</name>
</gene>
<keyword evidence="1" id="KW-0802">TPR repeat</keyword>
<keyword evidence="3" id="KW-1133">Transmembrane helix</keyword>
<name>A0A6G4R1Y6_9CAUL</name>
<feature type="repeat" description="TPR" evidence="1">
    <location>
        <begin position="226"/>
        <end position="259"/>
    </location>
</feature>
<proteinExistence type="predicted"/>
<dbReference type="EMBL" id="JAAKGT010000011">
    <property type="protein sequence ID" value="NGM51733.1"/>
    <property type="molecule type" value="Genomic_DNA"/>
</dbReference>
<feature type="transmembrane region" description="Helical" evidence="3">
    <location>
        <begin position="46"/>
        <end position="67"/>
    </location>
</feature>
<reference evidence="4" key="1">
    <citation type="submission" date="2020-02" db="EMBL/GenBank/DDBJ databases">
        <authorList>
            <person name="Gao J."/>
            <person name="Sun J."/>
        </authorList>
    </citation>
    <scope>NUCLEOTIDE SEQUENCE</scope>
    <source>
        <strain evidence="4">602-2</strain>
    </source>
</reference>
<accession>A0A6G4R1Y6</accession>
<organism evidence="4">
    <name type="scientific">Caulobacter sp. 602-2</name>
    <dbReference type="NCBI Taxonomy" id="2710887"/>
    <lineage>
        <taxon>Bacteria</taxon>
        <taxon>Pseudomonadati</taxon>
        <taxon>Pseudomonadota</taxon>
        <taxon>Alphaproteobacteria</taxon>
        <taxon>Caulobacterales</taxon>
        <taxon>Caulobacteraceae</taxon>
        <taxon>Caulobacter</taxon>
    </lineage>
</organism>
<dbReference type="InterPro" id="IPR019734">
    <property type="entry name" value="TPR_rpt"/>
</dbReference>
<protein>
    <submittedName>
        <fullName evidence="4">Tetratricopeptide repeat protein</fullName>
    </submittedName>
</protein>
<keyword evidence="3" id="KW-0472">Membrane</keyword>
<dbReference type="AlphaFoldDB" id="A0A6G4R1Y6"/>
<dbReference type="PROSITE" id="PS50005">
    <property type="entry name" value="TPR"/>
    <property type="match status" value="1"/>
</dbReference>
<feature type="region of interest" description="Disordered" evidence="2">
    <location>
        <begin position="68"/>
        <end position="97"/>
    </location>
</feature>
<evidence type="ECO:0000256" key="1">
    <source>
        <dbReference type="PROSITE-ProRule" id="PRU00339"/>
    </source>
</evidence>
<dbReference type="Pfam" id="PF13181">
    <property type="entry name" value="TPR_8"/>
    <property type="match status" value="2"/>
</dbReference>
<evidence type="ECO:0000256" key="2">
    <source>
        <dbReference type="SAM" id="MobiDB-lite"/>
    </source>
</evidence>
<evidence type="ECO:0000256" key="3">
    <source>
        <dbReference type="SAM" id="Phobius"/>
    </source>
</evidence>
<comment type="caution">
    <text evidence="4">The sequence shown here is derived from an EMBL/GenBank/DDBJ whole genome shotgun (WGS) entry which is preliminary data.</text>
</comment>
<dbReference type="SMART" id="SM00028">
    <property type="entry name" value="TPR"/>
    <property type="match status" value="2"/>
</dbReference>
<keyword evidence="3" id="KW-0812">Transmembrane</keyword>
<sequence>MLARIVGIILGLILATSGYVISGLGTLGTWAVGWDLGPFEPHRTTAGWAAMTLGGILLVAALIPRMGTSRRGTRRRKGSARGGERSLTKPFDMGGPEPAAAIPAMTAPVMTTASTVQAAPAPAQAPASAPAPAAPVGATEFEILRAEMLALCGSEAWNPAARVLARLVRAAETDRERTIAYRDLGDFAAAQGRHDDAAEAYEEAVSYARMVRKAAPNDPTADELLAGALAGVGDTAEAEGRLNEALSAFEEALALRRSPGGREAADPGAQRALSVALERLADLREDRGHRMRALDLYRESYDVTARLAAADPARFGLDLVATRARLEEIEARVAG</sequence>